<dbReference type="SMART" id="SM00360">
    <property type="entry name" value="RRM"/>
    <property type="match status" value="1"/>
</dbReference>
<name>A0A151Z320_TIELA</name>
<organism evidence="5 6">
    <name type="scientific">Tieghemostelium lacteum</name>
    <name type="common">Slime mold</name>
    <name type="synonym">Dictyostelium lacteum</name>
    <dbReference type="NCBI Taxonomy" id="361077"/>
    <lineage>
        <taxon>Eukaryota</taxon>
        <taxon>Amoebozoa</taxon>
        <taxon>Evosea</taxon>
        <taxon>Eumycetozoa</taxon>
        <taxon>Dictyostelia</taxon>
        <taxon>Dictyosteliales</taxon>
        <taxon>Raperosteliaceae</taxon>
        <taxon>Tieghemostelium</taxon>
    </lineage>
</organism>
<feature type="compositionally biased region" description="Low complexity" evidence="3">
    <location>
        <begin position="58"/>
        <end position="74"/>
    </location>
</feature>
<dbReference type="GO" id="GO:0003729">
    <property type="term" value="F:mRNA binding"/>
    <property type="evidence" value="ECO:0007669"/>
    <property type="project" value="InterPro"/>
</dbReference>
<evidence type="ECO:0000313" key="5">
    <source>
        <dbReference type="EMBL" id="KYQ88356.1"/>
    </source>
</evidence>
<reference evidence="5 6" key="1">
    <citation type="submission" date="2015-12" db="EMBL/GenBank/DDBJ databases">
        <title>Dictyostelia acquired genes for synthesis and detection of signals that induce cell-type specialization by lateral gene transfer from prokaryotes.</title>
        <authorList>
            <person name="Gloeckner G."/>
            <person name="Schaap P."/>
        </authorList>
    </citation>
    <scope>NUCLEOTIDE SEQUENCE [LARGE SCALE GENOMIC DNA]</scope>
    <source>
        <strain evidence="5 6">TK</strain>
    </source>
</reference>
<dbReference type="Proteomes" id="UP000076078">
    <property type="component" value="Unassembled WGS sequence"/>
</dbReference>
<dbReference type="InterPro" id="IPR012677">
    <property type="entry name" value="Nucleotide-bd_a/b_plait_sf"/>
</dbReference>
<evidence type="ECO:0000256" key="2">
    <source>
        <dbReference type="PROSITE-ProRule" id="PRU00176"/>
    </source>
</evidence>
<dbReference type="InParanoid" id="A0A151Z320"/>
<dbReference type="STRING" id="361077.A0A151Z320"/>
<feature type="domain" description="RRM" evidence="4">
    <location>
        <begin position="192"/>
        <end position="270"/>
    </location>
</feature>
<dbReference type="InterPro" id="IPR000504">
    <property type="entry name" value="RRM_dom"/>
</dbReference>
<comment type="caution">
    <text evidence="5">The sequence shown here is derived from an EMBL/GenBank/DDBJ whole genome shotgun (WGS) entry which is preliminary data.</text>
</comment>
<feature type="region of interest" description="Disordered" evidence="3">
    <location>
        <begin position="42"/>
        <end position="74"/>
    </location>
</feature>
<accession>A0A151Z320</accession>
<keyword evidence="1 2" id="KW-0694">RNA-binding</keyword>
<evidence type="ECO:0000313" key="6">
    <source>
        <dbReference type="Proteomes" id="UP000076078"/>
    </source>
</evidence>
<dbReference type="InterPro" id="IPR034215">
    <property type="entry name" value="RBM42_RRM"/>
</dbReference>
<dbReference type="InterPro" id="IPR035979">
    <property type="entry name" value="RBD_domain_sf"/>
</dbReference>
<evidence type="ECO:0000259" key="4">
    <source>
        <dbReference type="PROSITE" id="PS50102"/>
    </source>
</evidence>
<dbReference type="EMBL" id="LODT01000051">
    <property type="protein sequence ID" value="KYQ88356.1"/>
    <property type="molecule type" value="Genomic_DNA"/>
</dbReference>
<evidence type="ECO:0000256" key="3">
    <source>
        <dbReference type="SAM" id="MobiDB-lite"/>
    </source>
</evidence>
<dbReference type="Gene3D" id="3.30.70.330">
    <property type="match status" value="1"/>
</dbReference>
<dbReference type="PANTHER" id="PTHR47640:SF11">
    <property type="entry name" value="RNA-BINDING PROTEIN 42"/>
    <property type="match status" value="1"/>
</dbReference>
<sequence length="279" mass="31020">MSNDDLLEDFYKELNGEDTDEIVSSSNPKPTEEIKTTTTVINDTPNKLKRKLEDENTSDNVNTNTSTNTSTTTTATATSNQNTFIPASLMKKRMLNKPSNTTVSTIGGGNSAAEKKSSSVLVSKAVTYSASTITALQESKVEESKPPSYYSQIAKLQPQVTMEPPKQVKYKLAGGGESWEDPTLSEWDPNDFRIFVGEIGNDVTDEMLKQAFTKYPSFLKAKIVRDSKTQKSKGYGFVSFSNSKDYLKALKEMDRKYIGNRPITLKKSKWQKRVVTATQ</sequence>
<proteinExistence type="predicted"/>
<dbReference type="InterPro" id="IPR050825">
    <property type="entry name" value="RBM42_RBP45_47-like"/>
</dbReference>
<evidence type="ECO:0000256" key="1">
    <source>
        <dbReference type="ARBA" id="ARBA00022884"/>
    </source>
</evidence>
<protein>
    <submittedName>
        <fullName evidence="5">SsRNA-binding protein</fullName>
    </submittedName>
</protein>
<dbReference type="PANTHER" id="PTHR47640">
    <property type="entry name" value="TRNA SELENOCYSTEINE 1-ASSOCIATED PROTEIN 1-RELATED-RELATED"/>
    <property type="match status" value="1"/>
</dbReference>
<dbReference type="PROSITE" id="PS50102">
    <property type="entry name" value="RRM"/>
    <property type="match status" value="1"/>
</dbReference>
<keyword evidence="6" id="KW-1185">Reference proteome</keyword>
<dbReference type="OMA" id="GNDTWED"/>
<dbReference type="Pfam" id="PF00076">
    <property type="entry name" value="RRM_1"/>
    <property type="match status" value="1"/>
</dbReference>
<dbReference type="SUPFAM" id="SSF54928">
    <property type="entry name" value="RNA-binding domain, RBD"/>
    <property type="match status" value="1"/>
</dbReference>
<dbReference type="AlphaFoldDB" id="A0A151Z320"/>
<dbReference type="OrthoDB" id="1749473at2759"/>
<gene>
    <name evidence="5" type="ORF">DLAC_11056</name>
</gene>
<dbReference type="CDD" id="cd12383">
    <property type="entry name" value="RRM_RBM42"/>
    <property type="match status" value="1"/>
</dbReference>